<dbReference type="EMBL" id="JAUEIR010000006">
    <property type="protein sequence ID" value="MDN0069559.1"/>
    <property type="molecule type" value="Genomic_DNA"/>
</dbReference>
<dbReference type="RefSeq" id="WP_289827259.1">
    <property type="nucleotide sequence ID" value="NZ_JAUEIR010000006.1"/>
</dbReference>
<organism evidence="3 4">
    <name type="scientific">Collinsella ihumii</name>
    <dbReference type="NCBI Taxonomy" id="1720204"/>
    <lineage>
        <taxon>Bacteria</taxon>
        <taxon>Bacillati</taxon>
        <taxon>Actinomycetota</taxon>
        <taxon>Coriobacteriia</taxon>
        <taxon>Coriobacteriales</taxon>
        <taxon>Coriobacteriaceae</taxon>
        <taxon>Collinsella</taxon>
    </lineage>
</organism>
<reference evidence="3" key="2">
    <citation type="submission" date="2023-08" db="EMBL/GenBank/DDBJ databases">
        <title>Identification and characterization of horizontal gene transfer across gut microbiota members of farm animals based on homology search.</title>
        <authorList>
            <person name="Schwarzerova J."/>
            <person name="Nykrynova M."/>
            <person name="Jureckova K."/>
            <person name="Cejkova D."/>
            <person name="Rychlik I."/>
        </authorList>
    </citation>
    <scope>NUCLEOTIDE SEQUENCE</scope>
    <source>
        <strain evidence="3">15_COKtk</strain>
    </source>
</reference>
<gene>
    <name evidence="3" type="ORF">QVN40_07575</name>
</gene>
<feature type="transmembrane region" description="Helical" evidence="1">
    <location>
        <begin position="114"/>
        <end position="133"/>
    </location>
</feature>
<evidence type="ECO:0000313" key="4">
    <source>
        <dbReference type="Proteomes" id="UP001168505"/>
    </source>
</evidence>
<keyword evidence="1" id="KW-0472">Membrane</keyword>
<keyword evidence="1" id="KW-0812">Transmembrane</keyword>
<proteinExistence type="predicted"/>
<evidence type="ECO:0000259" key="2">
    <source>
        <dbReference type="Pfam" id="PF04892"/>
    </source>
</evidence>
<dbReference type="NCBIfam" id="NF037970">
    <property type="entry name" value="vanZ_1"/>
    <property type="match status" value="1"/>
</dbReference>
<accession>A0AAW7JQE6</accession>
<protein>
    <submittedName>
        <fullName evidence="3">VanZ family protein</fullName>
    </submittedName>
</protein>
<reference evidence="3" key="1">
    <citation type="submission" date="2023-06" db="EMBL/GenBank/DDBJ databases">
        <authorList>
            <person name="Zeman M."/>
            <person name="Kubasova T."/>
            <person name="Jahodarova E."/>
            <person name="Nykrynova M."/>
            <person name="Rychlik I."/>
        </authorList>
    </citation>
    <scope>NUCLEOTIDE SEQUENCE</scope>
    <source>
        <strain evidence="3">15_COKtk</strain>
    </source>
</reference>
<feature type="transmembrane region" description="Helical" evidence="1">
    <location>
        <begin position="9"/>
        <end position="30"/>
    </location>
</feature>
<comment type="caution">
    <text evidence="3">The sequence shown here is derived from an EMBL/GenBank/DDBJ whole genome shotgun (WGS) entry which is preliminary data.</text>
</comment>
<feature type="transmembrane region" description="Helical" evidence="1">
    <location>
        <begin position="83"/>
        <end position="102"/>
    </location>
</feature>
<keyword evidence="1" id="KW-1133">Transmembrane helix</keyword>
<name>A0AAW7JQE6_9ACTN</name>
<dbReference type="Pfam" id="PF04892">
    <property type="entry name" value="VanZ"/>
    <property type="match status" value="1"/>
</dbReference>
<dbReference type="InterPro" id="IPR006976">
    <property type="entry name" value="VanZ-like"/>
</dbReference>
<dbReference type="AlphaFoldDB" id="A0AAW7JQE6"/>
<dbReference type="Proteomes" id="UP001168505">
    <property type="component" value="Unassembled WGS sequence"/>
</dbReference>
<feature type="transmembrane region" description="Helical" evidence="1">
    <location>
        <begin position="153"/>
        <end position="171"/>
    </location>
</feature>
<evidence type="ECO:0000256" key="1">
    <source>
        <dbReference type="SAM" id="Phobius"/>
    </source>
</evidence>
<sequence length="182" mass="19636">MSSLRAGRCVWFASVALVVAMFVVIFILTVQAPQESASLSLKVEQKLSPVDGMTANGSLWAAVKIFIRSVAAQLFAIANVRKWAHAGEFFILGFFVATAALTWPARRGGQNGALARRFAVALAVCAACSLFDQSHKLIVPGRHFDALDLVFDAMGYGLALVLTFVPTAIFARRRKRRGAHAA</sequence>
<evidence type="ECO:0000313" key="3">
    <source>
        <dbReference type="EMBL" id="MDN0069559.1"/>
    </source>
</evidence>
<feature type="domain" description="VanZ-like" evidence="2">
    <location>
        <begin position="15"/>
        <end position="164"/>
    </location>
</feature>